<feature type="region of interest" description="Disordered" evidence="13">
    <location>
        <begin position="1"/>
        <end position="30"/>
    </location>
</feature>
<evidence type="ECO:0000313" key="16">
    <source>
        <dbReference type="EMBL" id="ODM98760.1"/>
    </source>
</evidence>
<dbReference type="InterPro" id="IPR036412">
    <property type="entry name" value="HAD-like_sf"/>
</dbReference>
<dbReference type="PANTHER" id="PTHR48493:SF1">
    <property type="entry name" value="UBIQUITIN-LIKE DOMAIN-CONTAINING CTD PHOSPHATASE 1"/>
    <property type="match status" value="1"/>
</dbReference>
<protein>
    <recommendedName>
        <fullName evidence="4">Ubiquitin-like domain-containing CTD phosphatase 1</fullName>
        <ecNumber evidence="3">3.1.3.16</ecNumber>
    </recommendedName>
    <alternativeName>
        <fullName evidence="10">Nuclear proteasome inhibitor UBLCP1</fullName>
    </alternativeName>
</protein>
<sequence length="369" mass="42015">MEGSSTEPSPGSSRTATTEGSVNANDSVKDASASPHNLIVKWSGKEIEIEDINGLKTVRDLKQLLQSKTGVQVDRQKLLNLTYKGKLAQDDCILANMGLKVGQKLMMMGSLEKDIESVDIPPEERPDVNNDLDIPDDDEEPLDNREVYLNKIARRVKEYRIHVINPPRPDKKLLVLDIDYTLFDHRTTAETPVELMRPFLHEFLTAAYEEYDIAIWSATSMKWIEEKMRLLGVSSNSAYKIAFHLDYLAMISVHTPKYGVVEVKPLGVIWGQFEQYSAKNTIMIDDLRRNFLMNPQSGLRIRPFRSAHLNRQSDCELLRLGGYLRKIAKLDDFSNLNHRKWESYGGKSHSSKHRRSQNSSGTDSNNSKH</sequence>
<feature type="compositionally biased region" description="Polar residues" evidence="13">
    <location>
        <begin position="16"/>
        <end position="26"/>
    </location>
</feature>
<evidence type="ECO:0000256" key="10">
    <source>
        <dbReference type="ARBA" id="ARBA00032039"/>
    </source>
</evidence>
<dbReference type="SMART" id="SM00577">
    <property type="entry name" value="CPDc"/>
    <property type="match status" value="1"/>
</dbReference>
<dbReference type="InterPro" id="IPR023214">
    <property type="entry name" value="HAD_sf"/>
</dbReference>
<dbReference type="NCBIfam" id="TIGR02245">
    <property type="entry name" value="HAD_IIID1"/>
    <property type="match status" value="1"/>
</dbReference>
<dbReference type="GO" id="GO:0046872">
    <property type="term" value="F:metal ion binding"/>
    <property type="evidence" value="ECO:0007669"/>
    <property type="project" value="UniProtKB-KW"/>
</dbReference>
<dbReference type="EC" id="3.1.3.16" evidence="3"/>
<comment type="subcellular location">
    <subcellularLocation>
        <location evidence="2">Nucleus</location>
    </subcellularLocation>
</comment>
<feature type="compositionally biased region" description="Low complexity" evidence="13">
    <location>
        <begin position="1"/>
        <end position="15"/>
    </location>
</feature>
<dbReference type="InterPro" id="IPR004274">
    <property type="entry name" value="FCP1_dom"/>
</dbReference>
<feature type="compositionally biased region" description="Basic and acidic residues" evidence="13">
    <location>
        <begin position="119"/>
        <end position="128"/>
    </location>
</feature>
<feature type="region of interest" description="Disordered" evidence="13">
    <location>
        <begin position="342"/>
        <end position="369"/>
    </location>
</feature>
<evidence type="ECO:0000259" key="15">
    <source>
        <dbReference type="PROSITE" id="PS50969"/>
    </source>
</evidence>
<feature type="domain" description="FCP1 homology" evidence="15">
    <location>
        <begin position="167"/>
        <end position="327"/>
    </location>
</feature>
<proteinExistence type="predicted"/>
<dbReference type="STRING" id="48709.A0A1D2N0K0"/>
<dbReference type="SMART" id="SM00213">
    <property type="entry name" value="UBQ"/>
    <property type="match status" value="1"/>
</dbReference>
<dbReference type="Gene3D" id="3.10.20.90">
    <property type="entry name" value="Phosphatidylinositol 3-kinase Catalytic Subunit, Chain A, domain 1"/>
    <property type="match status" value="1"/>
</dbReference>
<dbReference type="EMBL" id="LJIJ01000326">
    <property type="protein sequence ID" value="ODM98760.1"/>
    <property type="molecule type" value="Genomic_DNA"/>
</dbReference>
<dbReference type="InterPro" id="IPR029071">
    <property type="entry name" value="Ubiquitin-like_domsf"/>
</dbReference>
<dbReference type="SUPFAM" id="SSF56784">
    <property type="entry name" value="HAD-like"/>
    <property type="match status" value="1"/>
</dbReference>
<dbReference type="PANTHER" id="PTHR48493">
    <property type="entry name" value="UBIQUITIN-LIKE DOMAIN-CONTAINING CTD PHOSPHATASE 1"/>
    <property type="match status" value="1"/>
</dbReference>
<comment type="cofactor">
    <cofactor evidence="1">
        <name>Mg(2+)</name>
        <dbReference type="ChEBI" id="CHEBI:18420"/>
    </cofactor>
</comment>
<keyword evidence="8" id="KW-0904">Protein phosphatase</keyword>
<dbReference type="PROSITE" id="PS50053">
    <property type="entry name" value="UBIQUITIN_2"/>
    <property type="match status" value="1"/>
</dbReference>
<evidence type="ECO:0000256" key="2">
    <source>
        <dbReference type="ARBA" id="ARBA00004123"/>
    </source>
</evidence>
<evidence type="ECO:0000256" key="12">
    <source>
        <dbReference type="ARBA" id="ARBA00048336"/>
    </source>
</evidence>
<evidence type="ECO:0000256" key="8">
    <source>
        <dbReference type="ARBA" id="ARBA00022912"/>
    </source>
</evidence>
<feature type="region of interest" description="Disordered" evidence="13">
    <location>
        <begin position="119"/>
        <end position="140"/>
    </location>
</feature>
<evidence type="ECO:0000259" key="14">
    <source>
        <dbReference type="PROSITE" id="PS50053"/>
    </source>
</evidence>
<dbReference type="AlphaFoldDB" id="A0A1D2N0K0"/>
<evidence type="ECO:0000313" key="17">
    <source>
        <dbReference type="Proteomes" id="UP000094527"/>
    </source>
</evidence>
<evidence type="ECO:0000256" key="4">
    <source>
        <dbReference type="ARBA" id="ARBA00014187"/>
    </source>
</evidence>
<evidence type="ECO:0000256" key="6">
    <source>
        <dbReference type="ARBA" id="ARBA00022801"/>
    </source>
</evidence>
<evidence type="ECO:0000256" key="3">
    <source>
        <dbReference type="ARBA" id="ARBA00013081"/>
    </source>
</evidence>
<evidence type="ECO:0000256" key="7">
    <source>
        <dbReference type="ARBA" id="ARBA00022842"/>
    </source>
</evidence>
<dbReference type="InterPro" id="IPR011943">
    <property type="entry name" value="HAD-SF_hydro_IIID"/>
</dbReference>
<dbReference type="Proteomes" id="UP000094527">
    <property type="component" value="Unassembled WGS sequence"/>
</dbReference>
<dbReference type="GO" id="GO:0005634">
    <property type="term" value="C:nucleus"/>
    <property type="evidence" value="ECO:0007669"/>
    <property type="project" value="UniProtKB-SubCell"/>
</dbReference>
<comment type="catalytic activity">
    <reaction evidence="11">
        <text>O-phospho-L-seryl-[protein] + H2O = L-seryl-[protein] + phosphate</text>
        <dbReference type="Rhea" id="RHEA:20629"/>
        <dbReference type="Rhea" id="RHEA-COMP:9863"/>
        <dbReference type="Rhea" id="RHEA-COMP:11604"/>
        <dbReference type="ChEBI" id="CHEBI:15377"/>
        <dbReference type="ChEBI" id="CHEBI:29999"/>
        <dbReference type="ChEBI" id="CHEBI:43474"/>
        <dbReference type="ChEBI" id="CHEBI:83421"/>
        <dbReference type="EC" id="3.1.3.16"/>
    </reaction>
</comment>
<evidence type="ECO:0000256" key="11">
    <source>
        <dbReference type="ARBA" id="ARBA00047761"/>
    </source>
</evidence>
<feature type="domain" description="Ubiquitin-like" evidence="14">
    <location>
        <begin position="36"/>
        <end position="108"/>
    </location>
</feature>
<keyword evidence="17" id="KW-1185">Reference proteome</keyword>
<dbReference type="PROSITE" id="PS50969">
    <property type="entry name" value="FCP1"/>
    <property type="match status" value="1"/>
</dbReference>
<dbReference type="Gene3D" id="3.40.50.1000">
    <property type="entry name" value="HAD superfamily/HAD-like"/>
    <property type="match status" value="1"/>
</dbReference>
<keyword evidence="9" id="KW-0539">Nucleus</keyword>
<comment type="caution">
    <text evidence="16">The sequence shown here is derived from an EMBL/GenBank/DDBJ whole genome shotgun (WGS) entry which is preliminary data.</text>
</comment>
<dbReference type="SUPFAM" id="SSF54236">
    <property type="entry name" value="Ubiquitin-like"/>
    <property type="match status" value="1"/>
</dbReference>
<dbReference type="InterPro" id="IPR000626">
    <property type="entry name" value="Ubiquitin-like_dom"/>
</dbReference>
<keyword evidence="6" id="KW-0378">Hydrolase</keyword>
<dbReference type="GO" id="GO:0004722">
    <property type="term" value="F:protein serine/threonine phosphatase activity"/>
    <property type="evidence" value="ECO:0007669"/>
    <property type="project" value="UniProtKB-EC"/>
</dbReference>
<dbReference type="OMA" id="TVHTPKY"/>
<evidence type="ECO:0000256" key="9">
    <source>
        <dbReference type="ARBA" id="ARBA00023242"/>
    </source>
</evidence>
<gene>
    <name evidence="16" type="ORF">Ocin01_07921</name>
</gene>
<keyword evidence="5" id="KW-0479">Metal-binding</keyword>
<evidence type="ECO:0000256" key="1">
    <source>
        <dbReference type="ARBA" id="ARBA00001946"/>
    </source>
</evidence>
<keyword evidence="7" id="KW-0460">Magnesium</keyword>
<dbReference type="CDD" id="cd01813">
    <property type="entry name" value="Ubl_UBLCP1"/>
    <property type="match status" value="1"/>
</dbReference>
<evidence type="ECO:0000256" key="13">
    <source>
        <dbReference type="SAM" id="MobiDB-lite"/>
    </source>
</evidence>
<evidence type="ECO:0000256" key="5">
    <source>
        <dbReference type="ARBA" id="ARBA00022723"/>
    </source>
</evidence>
<feature type="compositionally biased region" description="Polar residues" evidence="13">
    <location>
        <begin position="357"/>
        <end position="369"/>
    </location>
</feature>
<dbReference type="Pfam" id="PF03031">
    <property type="entry name" value="NIF"/>
    <property type="match status" value="1"/>
</dbReference>
<reference evidence="16 17" key="1">
    <citation type="journal article" date="2016" name="Genome Biol. Evol.">
        <title>Gene Family Evolution Reflects Adaptation to Soil Environmental Stressors in the Genome of the Collembolan Orchesella cincta.</title>
        <authorList>
            <person name="Faddeeva-Vakhrusheva A."/>
            <person name="Derks M.F."/>
            <person name="Anvar S.Y."/>
            <person name="Agamennone V."/>
            <person name="Suring W."/>
            <person name="Smit S."/>
            <person name="van Straalen N.M."/>
            <person name="Roelofs D."/>
        </authorList>
    </citation>
    <scope>NUCLEOTIDE SEQUENCE [LARGE SCALE GENOMIC DNA]</scope>
    <source>
        <tissue evidence="16">Mixed pool</tissue>
    </source>
</reference>
<organism evidence="16 17">
    <name type="scientific">Orchesella cincta</name>
    <name type="common">Springtail</name>
    <name type="synonym">Podura cincta</name>
    <dbReference type="NCBI Taxonomy" id="48709"/>
    <lineage>
        <taxon>Eukaryota</taxon>
        <taxon>Metazoa</taxon>
        <taxon>Ecdysozoa</taxon>
        <taxon>Arthropoda</taxon>
        <taxon>Hexapoda</taxon>
        <taxon>Collembola</taxon>
        <taxon>Entomobryomorpha</taxon>
        <taxon>Entomobryoidea</taxon>
        <taxon>Orchesellidae</taxon>
        <taxon>Orchesellinae</taxon>
        <taxon>Orchesella</taxon>
    </lineage>
</organism>
<dbReference type="OrthoDB" id="1711508at2759"/>
<accession>A0A1D2N0K0</accession>
<comment type="catalytic activity">
    <reaction evidence="12">
        <text>O-phospho-L-threonyl-[protein] + H2O = L-threonyl-[protein] + phosphate</text>
        <dbReference type="Rhea" id="RHEA:47004"/>
        <dbReference type="Rhea" id="RHEA-COMP:11060"/>
        <dbReference type="Rhea" id="RHEA-COMP:11605"/>
        <dbReference type="ChEBI" id="CHEBI:15377"/>
        <dbReference type="ChEBI" id="CHEBI:30013"/>
        <dbReference type="ChEBI" id="CHEBI:43474"/>
        <dbReference type="ChEBI" id="CHEBI:61977"/>
        <dbReference type="EC" id="3.1.3.16"/>
    </reaction>
</comment>
<name>A0A1D2N0K0_ORCCI</name>
<dbReference type="GO" id="GO:0090364">
    <property type="term" value="P:regulation of proteasome assembly"/>
    <property type="evidence" value="ECO:0007669"/>
    <property type="project" value="InterPro"/>
</dbReference>
<dbReference type="Pfam" id="PF00240">
    <property type="entry name" value="ubiquitin"/>
    <property type="match status" value="1"/>
</dbReference>
<dbReference type="InterPro" id="IPR051658">
    <property type="entry name" value="UBLCP1"/>
</dbReference>